<accession>A0A8W8KI96</accession>
<evidence type="ECO:0000256" key="1">
    <source>
        <dbReference type="ARBA" id="ARBA00022536"/>
    </source>
</evidence>
<keyword evidence="5" id="KW-1185">Reference proteome</keyword>
<dbReference type="Gene3D" id="2.170.300.10">
    <property type="entry name" value="Tie2 ligand-binding domain superfamily"/>
    <property type="match status" value="2"/>
</dbReference>
<name>A0A8W8KI96_MAGGI</name>
<evidence type="ECO:0000256" key="3">
    <source>
        <dbReference type="SAM" id="Phobius"/>
    </source>
</evidence>
<dbReference type="Proteomes" id="UP000005408">
    <property type="component" value="Unassembled WGS sequence"/>
</dbReference>
<dbReference type="PANTHER" id="PTHR24043">
    <property type="entry name" value="SCAVENGER RECEPTOR CLASS F"/>
    <property type="match status" value="1"/>
</dbReference>
<keyword evidence="3" id="KW-0812">Transmembrane</keyword>
<feature type="transmembrane region" description="Helical" evidence="3">
    <location>
        <begin position="240"/>
        <end position="260"/>
    </location>
</feature>
<proteinExistence type="predicted"/>
<organism evidence="4 5">
    <name type="scientific">Magallana gigas</name>
    <name type="common">Pacific oyster</name>
    <name type="synonym">Crassostrea gigas</name>
    <dbReference type="NCBI Taxonomy" id="29159"/>
    <lineage>
        <taxon>Eukaryota</taxon>
        <taxon>Metazoa</taxon>
        <taxon>Spiralia</taxon>
        <taxon>Lophotrochozoa</taxon>
        <taxon>Mollusca</taxon>
        <taxon>Bivalvia</taxon>
        <taxon>Autobranchia</taxon>
        <taxon>Pteriomorphia</taxon>
        <taxon>Ostreida</taxon>
        <taxon>Ostreoidea</taxon>
        <taxon>Ostreidae</taxon>
        <taxon>Magallana</taxon>
    </lineage>
</organism>
<reference evidence="4" key="1">
    <citation type="submission" date="2022-08" db="UniProtKB">
        <authorList>
            <consortium name="EnsemblMetazoa"/>
        </authorList>
    </citation>
    <scope>IDENTIFICATION</scope>
    <source>
        <strain evidence="4">05x7-T-G4-1.051#20</strain>
    </source>
</reference>
<keyword evidence="3" id="KW-0472">Membrane</keyword>
<evidence type="ECO:0000313" key="4">
    <source>
        <dbReference type="EnsemblMetazoa" id="G24010.1:cds"/>
    </source>
</evidence>
<sequence>MVCAIFFECNSDNHKTNKCCPDYYKVNGNCTECPAGTFGLNCSSICPKNFYGQFCQKECFCRHQYCHPVDGCNINNFTTDGDNFPCIQNYYILDGNCTECPDGTFGVNCSQTCPNNYFGRLCKIPCNCSDGQFCDQVKGCIPNNNDTDNGKISDSGLTTVATEVTTDATEITTIDSGITKECPDGSSGVNCTKTCPTNCTINQLCDMVDGCLQTNRDTDDENSVTSTTAIHQRTSKWKDVSFALIGAVFVVLVVAGVFYLRSRLRRFKKHWSFSNTEEDHGNASLAEQNIEVANIVSPTHSTQGHASEQRGEALSNVYDDLRLSQMMDRNTVSGTDCNHFAACSEETLNEETFGTYNKSVSKRHYIYSYTETSGEEESANNYEHFRMPTEYSILSLKRNIDPSVIQLYGQREKGNDGAYDVIVGQFHNVGEQSENSQSESESETGLPLTDIQD</sequence>
<evidence type="ECO:0000256" key="2">
    <source>
        <dbReference type="SAM" id="MobiDB-lite"/>
    </source>
</evidence>
<dbReference type="AlphaFoldDB" id="A0A8W8KI96"/>
<evidence type="ECO:0000313" key="5">
    <source>
        <dbReference type="Proteomes" id="UP000005408"/>
    </source>
</evidence>
<feature type="region of interest" description="Disordered" evidence="2">
    <location>
        <begin position="430"/>
        <end position="453"/>
    </location>
</feature>
<dbReference type="InterPro" id="IPR042635">
    <property type="entry name" value="MEGF10/SREC1/2-like"/>
</dbReference>
<keyword evidence="3" id="KW-1133">Transmembrane helix</keyword>
<dbReference type="GO" id="GO:0005044">
    <property type="term" value="F:scavenger receptor activity"/>
    <property type="evidence" value="ECO:0007669"/>
    <property type="project" value="InterPro"/>
</dbReference>
<protein>
    <submittedName>
        <fullName evidence="4">Uncharacterized protein</fullName>
    </submittedName>
</protein>
<keyword evidence="1" id="KW-0245">EGF-like domain</keyword>
<dbReference type="EnsemblMetazoa" id="G24010.1">
    <property type="protein sequence ID" value="G24010.1:cds"/>
    <property type="gene ID" value="G24010"/>
</dbReference>